<feature type="region of interest" description="Disordered" evidence="1">
    <location>
        <begin position="1"/>
        <end position="71"/>
    </location>
</feature>
<gene>
    <name evidence="2" type="ORF">Snoj_35000</name>
</gene>
<evidence type="ECO:0000313" key="3">
    <source>
        <dbReference type="Proteomes" id="UP000613974"/>
    </source>
</evidence>
<evidence type="ECO:0000313" key="2">
    <source>
        <dbReference type="EMBL" id="GHI69582.1"/>
    </source>
</evidence>
<keyword evidence="3" id="KW-1185">Reference proteome</keyword>
<evidence type="ECO:0008006" key="4">
    <source>
        <dbReference type="Google" id="ProtNLM"/>
    </source>
</evidence>
<name>A0ABQ3SN69_9ACTN</name>
<sequence length="71" mass="7467">MGRTDLSPVSVDSTTVRPHHDAAGMRVGKHRKQALGGAAQKQETARRQGADRRNRADRASVEASGADASSA</sequence>
<reference evidence="3" key="1">
    <citation type="submission" date="2023-07" db="EMBL/GenBank/DDBJ databases">
        <title>Whole genome shotgun sequence of Streptomyces nojiriensis NBRC 13794.</title>
        <authorList>
            <person name="Komaki H."/>
            <person name="Tamura T."/>
        </authorList>
    </citation>
    <scope>NUCLEOTIDE SEQUENCE [LARGE SCALE GENOMIC DNA]</scope>
    <source>
        <strain evidence="3">NBRC 13794</strain>
    </source>
</reference>
<proteinExistence type="predicted"/>
<dbReference type="Proteomes" id="UP000613974">
    <property type="component" value="Unassembled WGS sequence"/>
</dbReference>
<accession>A0ABQ3SN69</accession>
<feature type="compositionally biased region" description="Basic and acidic residues" evidence="1">
    <location>
        <begin position="43"/>
        <end position="60"/>
    </location>
</feature>
<comment type="caution">
    <text evidence="2">The sequence shown here is derived from an EMBL/GenBank/DDBJ whole genome shotgun (WGS) entry which is preliminary data.</text>
</comment>
<protein>
    <recommendedName>
        <fullName evidence="4">Transposase</fullName>
    </recommendedName>
</protein>
<dbReference type="EMBL" id="BNEC01000005">
    <property type="protein sequence ID" value="GHI69582.1"/>
    <property type="molecule type" value="Genomic_DNA"/>
</dbReference>
<evidence type="ECO:0000256" key="1">
    <source>
        <dbReference type="SAM" id="MobiDB-lite"/>
    </source>
</evidence>
<organism evidence="2 3">
    <name type="scientific">Streptomyces nojiriensis</name>
    <dbReference type="NCBI Taxonomy" id="66374"/>
    <lineage>
        <taxon>Bacteria</taxon>
        <taxon>Bacillati</taxon>
        <taxon>Actinomycetota</taxon>
        <taxon>Actinomycetes</taxon>
        <taxon>Kitasatosporales</taxon>
        <taxon>Streptomycetaceae</taxon>
        <taxon>Streptomyces</taxon>
    </lineage>
</organism>